<evidence type="ECO:0000256" key="5">
    <source>
        <dbReference type="ARBA" id="ARBA00022989"/>
    </source>
</evidence>
<accession>A0A1V4INA5</accession>
<evidence type="ECO:0000256" key="2">
    <source>
        <dbReference type="ARBA" id="ARBA00022448"/>
    </source>
</evidence>
<keyword evidence="2 7" id="KW-0813">Transport</keyword>
<keyword evidence="4 7" id="KW-0812">Transmembrane</keyword>
<reference evidence="9 10" key="1">
    <citation type="submission" date="2017-03" db="EMBL/GenBank/DDBJ databases">
        <title>Genome sequence of Clostridium oryzae DSM 28571.</title>
        <authorList>
            <person name="Poehlein A."/>
            <person name="Daniel R."/>
        </authorList>
    </citation>
    <scope>NUCLEOTIDE SEQUENCE [LARGE SCALE GENOMIC DNA]</scope>
    <source>
        <strain evidence="9 10">DSM 28571</strain>
    </source>
</reference>
<dbReference type="PANTHER" id="PTHR43227">
    <property type="entry name" value="BLL4140 PROTEIN"/>
    <property type="match status" value="1"/>
</dbReference>
<dbReference type="Proteomes" id="UP000190080">
    <property type="component" value="Unassembled WGS sequence"/>
</dbReference>
<feature type="transmembrane region" description="Helical" evidence="7">
    <location>
        <begin position="97"/>
        <end position="118"/>
    </location>
</feature>
<evidence type="ECO:0000256" key="3">
    <source>
        <dbReference type="ARBA" id="ARBA00022475"/>
    </source>
</evidence>
<dbReference type="PANTHER" id="PTHR43227:SF11">
    <property type="entry name" value="BLL4140 PROTEIN"/>
    <property type="match status" value="1"/>
</dbReference>
<evidence type="ECO:0000259" key="8">
    <source>
        <dbReference type="PROSITE" id="PS50928"/>
    </source>
</evidence>
<dbReference type="GO" id="GO:0055085">
    <property type="term" value="P:transmembrane transport"/>
    <property type="evidence" value="ECO:0007669"/>
    <property type="project" value="InterPro"/>
</dbReference>
<keyword evidence="10" id="KW-1185">Reference proteome</keyword>
<dbReference type="InterPro" id="IPR035906">
    <property type="entry name" value="MetI-like_sf"/>
</dbReference>
<evidence type="ECO:0000256" key="6">
    <source>
        <dbReference type="ARBA" id="ARBA00023136"/>
    </source>
</evidence>
<comment type="subcellular location">
    <subcellularLocation>
        <location evidence="1 7">Cell membrane</location>
        <topology evidence="1 7">Multi-pass membrane protein</topology>
    </subcellularLocation>
</comment>
<evidence type="ECO:0000313" key="10">
    <source>
        <dbReference type="Proteomes" id="UP000190080"/>
    </source>
</evidence>
<dbReference type="Gene3D" id="1.10.3720.10">
    <property type="entry name" value="MetI-like"/>
    <property type="match status" value="1"/>
</dbReference>
<dbReference type="PROSITE" id="PS50928">
    <property type="entry name" value="ABC_TM1"/>
    <property type="match status" value="1"/>
</dbReference>
<dbReference type="InterPro" id="IPR050809">
    <property type="entry name" value="UgpAE/MalFG_permease"/>
</dbReference>
<feature type="transmembrane region" description="Helical" evidence="7">
    <location>
        <begin position="241"/>
        <end position="265"/>
    </location>
</feature>
<evidence type="ECO:0000256" key="4">
    <source>
        <dbReference type="ARBA" id="ARBA00022692"/>
    </source>
</evidence>
<proteinExistence type="inferred from homology"/>
<dbReference type="CDD" id="cd06261">
    <property type="entry name" value="TM_PBP2"/>
    <property type="match status" value="1"/>
</dbReference>
<evidence type="ECO:0000256" key="7">
    <source>
        <dbReference type="RuleBase" id="RU363032"/>
    </source>
</evidence>
<keyword evidence="6 7" id="KW-0472">Membrane</keyword>
<comment type="similarity">
    <text evidence="7">Belongs to the binding-protein-dependent transport system permease family.</text>
</comment>
<gene>
    <name evidence="9" type="primary">yteP_10</name>
    <name evidence="9" type="ORF">CLORY_22520</name>
</gene>
<dbReference type="InterPro" id="IPR000515">
    <property type="entry name" value="MetI-like"/>
</dbReference>
<dbReference type="SUPFAM" id="SSF161098">
    <property type="entry name" value="MetI-like"/>
    <property type="match status" value="1"/>
</dbReference>
<sequence length="325" mass="36168">MAEMQQNIKHTEKPVKVKEGNKITWKLIKSQKELIFMSVPFLAYIFLFAYAPIWGWIMAFQNYVPGVSFFHQQWVGLKQFKILFTGQEFLRVLRNTLAMASIQLVLGFVSAIILALLLNEIKNIFIKRSVQTISYLPHFLSMIIATGIVANVLSADTSIGIINNVLIKLHIISQPILFLGIPKLFWGIVGATSVWKEVGWNTIIYLSAIASIDPALYEAASIDGAGRFQKMLHITLPGIKATFMVLFIMSIGNILSSGFEIQYFLGNGLVSDYSTNLDIYVLQHGLQQANYSLATAAGIFKTGVSIILLLVANFIAGKLGEEQLM</sequence>
<dbReference type="AlphaFoldDB" id="A0A1V4INA5"/>
<evidence type="ECO:0000313" key="9">
    <source>
        <dbReference type="EMBL" id="OPJ61386.1"/>
    </source>
</evidence>
<feature type="transmembrane region" description="Helical" evidence="7">
    <location>
        <begin position="34"/>
        <end position="57"/>
    </location>
</feature>
<dbReference type="Pfam" id="PF00528">
    <property type="entry name" value="BPD_transp_1"/>
    <property type="match status" value="1"/>
</dbReference>
<organism evidence="9 10">
    <name type="scientific">Clostridium oryzae</name>
    <dbReference type="NCBI Taxonomy" id="1450648"/>
    <lineage>
        <taxon>Bacteria</taxon>
        <taxon>Bacillati</taxon>
        <taxon>Bacillota</taxon>
        <taxon>Clostridia</taxon>
        <taxon>Eubacteriales</taxon>
        <taxon>Clostridiaceae</taxon>
        <taxon>Clostridium</taxon>
    </lineage>
</organism>
<feature type="transmembrane region" description="Helical" evidence="7">
    <location>
        <begin position="176"/>
        <end position="196"/>
    </location>
</feature>
<dbReference type="EMBL" id="MZGV01000022">
    <property type="protein sequence ID" value="OPJ61386.1"/>
    <property type="molecule type" value="Genomic_DNA"/>
</dbReference>
<feature type="domain" description="ABC transmembrane type-1" evidence="8">
    <location>
        <begin position="93"/>
        <end position="312"/>
    </location>
</feature>
<keyword evidence="3" id="KW-1003">Cell membrane</keyword>
<dbReference type="STRING" id="1450648.CLORY_22520"/>
<comment type="caution">
    <text evidence="9">The sequence shown here is derived from an EMBL/GenBank/DDBJ whole genome shotgun (WGS) entry which is preliminary data.</text>
</comment>
<feature type="transmembrane region" description="Helical" evidence="7">
    <location>
        <begin position="291"/>
        <end position="316"/>
    </location>
</feature>
<evidence type="ECO:0000256" key="1">
    <source>
        <dbReference type="ARBA" id="ARBA00004651"/>
    </source>
</evidence>
<protein>
    <submittedName>
        <fullName evidence="9">Putative multiple-sugar transport system permease YteP</fullName>
    </submittedName>
</protein>
<dbReference type="GO" id="GO:0005886">
    <property type="term" value="C:plasma membrane"/>
    <property type="evidence" value="ECO:0007669"/>
    <property type="project" value="UniProtKB-SubCell"/>
</dbReference>
<name>A0A1V4INA5_9CLOT</name>
<keyword evidence="5 7" id="KW-1133">Transmembrane helix</keyword>
<keyword evidence="9" id="KW-0762">Sugar transport</keyword>